<sequence length="531" mass="59219">MTSNNTSLFPKINEIPEKFRLDKIVNQTKILINGEFIEWKGPFQDVFSPIYIQSESTNSLEKFKIGSYPIATNKESIRALDAATKAFNGGKGEWPSMSVNDRIMAMENFIHKMESQREPIVKMIIWEICKSVKDAEKEFDRTVEYIKDTIIALKKIDKESSQIKTVSGVLAQVKKLPYGVVLCMGPYNYPLNETFATLIPALLMGNTILFKPPRQGILLFSYLLDAFKECFPQGVINTLYGRGRDVTPVLMQSGKIDVLAFIGSSKVANGMIKESPFANSLHAVLGLDAKNAGIIDETANIDWAVNEVIQGAFSFNGQRCTALKIIFVHSSIADNFNKKLCEEISKLSVGMPWDNNVFITPVAEPEKPEYIQKCIDEAIANGGEIINKESGGGIINYSLVNPAIIYPVNEKMNLLYNKEQFGPILPIVPYYYPEEPIDYIIKSNTGQQVSIFSNNTENISNFIKSLRCQVGRININSQCQRGPDVFSFNGRKNSAKGTLSITEALYALSIDSVIATKDNDFNDKLISSILK</sequence>
<comment type="caution">
    <text evidence="4">The sequence shown here is derived from an EMBL/GenBank/DDBJ whole genome shotgun (WGS) entry which is preliminary data.</text>
</comment>
<dbReference type="Pfam" id="PF00171">
    <property type="entry name" value="Aldedh"/>
    <property type="match status" value="1"/>
</dbReference>
<dbReference type="OrthoDB" id="9762913at2"/>
<name>A0A2S8AGB7_9FLAO</name>
<dbReference type="Gene3D" id="3.40.605.10">
    <property type="entry name" value="Aldehyde Dehydrogenase, Chain A, domain 1"/>
    <property type="match status" value="1"/>
</dbReference>
<feature type="domain" description="Aldehyde dehydrogenase" evidence="3">
    <location>
        <begin position="56"/>
        <end position="505"/>
    </location>
</feature>
<dbReference type="AlphaFoldDB" id="A0A2S8AGB7"/>
<reference evidence="4 5" key="1">
    <citation type="submission" date="2018-02" db="EMBL/GenBank/DDBJ databases">
        <title>Genome sequences of Apibacter spp., gut symbionts of Asian honey bees.</title>
        <authorList>
            <person name="Kwong W.K."/>
            <person name="Steele M.I."/>
            <person name="Moran N.A."/>
        </authorList>
    </citation>
    <scope>NUCLEOTIDE SEQUENCE [LARGE SCALE GENOMIC DNA]</scope>
    <source>
        <strain evidence="5">wkB301</strain>
    </source>
</reference>
<protein>
    <submittedName>
        <fullName evidence="4">NADP-dependent glyceraldehyde-3-phosphate dehydrogenase</fullName>
    </submittedName>
</protein>
<dbReference type="Gene3D" id="3.40.309.10">
    <property type="entry name" value="Aldehyde Dehydrogenase, Chain A, domain 2"/>
    <property type="match status" value="1"/>
</dbReference>
<evidence type="ECO:0000313" key="4">
    <source>
        <dbReference type="EMBL" id="PQL95302.1"/>
    </source>
</evidence>
<dbReference type="InterPro" id="IPR016161">
    <property type="entry name" value="Ald_DH/histidinol_DH"/>
</dbReference>
<dbReference type="InterPro" id="IPR016163">
    <property type="entry name" value="Ald_DH_C"/>
</dbReference>
<accession>A0A2S8AGB7</accession>
<proteinExistence type="inferred from homology"/>
<dbReference type="PANTHER" id="PTHR43353:SF5">
    <property type="entry name" value="SUCCINATE-SEMIALDEHYDE DEHYDROGENASE, MITOCHONDRIAL"/>
    <property type="match status" value="1"/>
</dbReference>
<dbReference type="PANTHER" id="PTHR43353">
    <property type="entry name" value="SUCCINATE-SEMIALDEHYDE DEHYDROGENASE, MITOCHONDRIAL"/>
    <property type="match status" value="1"/>
</dbReference>
<dbReference type="RefSeq" id="WP_105245259.1">
    <property type="nucleotide sequence ID" value="NZ_PSZM01000001.1"/>
</dbReference>
<keyword evidence="5" id="KW-1185">Reference proteome</keyword>
<organism evidence="4 5">
    <name type="scientific">Apibacter adventoris</name>
    <dbReference type="NCBI Taxonomy" id="1679466"/>
    <lineage>
        <taxon>Bacteria</taxon>
        <taxon>Pseudomonadati</taxon>
        <taxon>Bacteroidota</taxon>
        <taxon>Flavobacteriia</taxon>
        <taxon>Flavobacteriales</taxon>
        <taxon>Weeksellaceae</taxon>
        <taxon>Apibacter</taxon>
    </lineage>
</organism>
<dbReference type="GO" id="GO:0016620">
    <property type="term" value="F:oxidoreductase activity, acting on the aldehyde or oxo group of donors, NAD or NADP as acceptor"/>
    <property type="evidence" value="ECO:0007669"/>
    <property type="project" value="InterPro"/>
</dbReference>
<keyword evidence="2" id="KW-0560">Oxidoreductase</keyword>
<evidence type="ECO:0000313" key="5">
    <source>
        <dbReference type="Proteomes" id="UP000238042"/>
    </source>
</evidence>
<evidence type="ECO:0000259" key="3">
    <source>
        <dbReference type="Pfam" id="PF00171"/>
    </source>
</evidence>
<dbReference type="Proteomes" id="UP000238042">
    <property type="component" value="Unassembled WGS sequence"/>
</dbReference>
<dbReference type="InterPro" id="IPR050740">
    <property type="entry name" value="Aldehyde_DH_Superfamily"/>
</dbReference>
<dbReference type="EMBL" id="PSZM01000001">
    <property type="protein sequence ID" value="PQL95302.1"/>
    <property type="molecule type" value="Genomic_DNA"/>
</dbReference>
<gene>
    <name evidence="4" type="ORF">C4S77_00445</name>
</gene>
<dbReference type="InterPro" id="IPR015590">
    <property type="entry name" value="Aldehyde_DH_dom"/>
</dbReference>
<dbReference type="InterPro" id="IPR016162">
    <property type="entry name" value="Ald_DH_N"/>
</dbReference>
<evidence type="ECO:0000256" key="2">
    <source>
        <dbReference type="ARBA" id="ARBA00023002"/>
    </source>
</evidence>
<dbReference type="InterPro" id="IPR016160">
    <property type="entry name" value="Ald_DH_CS_CYS"/>
</dbReference>
<dbReference type="SUPFAM" id="SSF53720">
    <property type="entry name" value="ALDH-like"/>
    <property type="match status" value="1"/>
</dbReference>
<comment type="similarity">
    <text evidence="1">Belongs to the aldehyde dehydrogenase family.</text>
</comment>
<dbReference type="PROSITE" id="PS00070">
    <property type="entry name" value="ALDEHYDE_DEHYDR_CYS"/>
    <property type="match status" value="1"/>
</dbReference>
<evidence type="ECO:0000256" key="1">
    <source>
        <dbReference type="ARBA" id="ARBA00009986"/>
    </source>
</evidence>